<reference evidence="8 9" key="1">
    <citation type="submission" date="2023-03" db="EMBL/GenBank/DDBJ databases">
        <title>Paludisphaera mucosa sp. nov. a novel planctomycete from northern fen.</title>
        <authorList>
            <person name="Ivanova A."/>
        </authorList>
    </citation>
    <scope>NUCLEOTIDE SEQUENCE [LARGE SCALE GENOMIC DNA]</scope>
    <source>
        <strain evidence="8 9">Pla2</strain>
    </source>
</reference>
<evidence type="ECO:0000256" key="2">
    <source>
        <dbReference type="ARBA" id="ARBA00022552"/>
    </source>
</evidence>
<evidence type="ECO:0000256" key="3">
    <source>
        <dbReference type="ARBA" id="ARBA00022603"/>
    </source>
</evidence>
<proteinExistence type="inferred from homology"/>
<feature type="binding site" evidence="6">
    <location>
        <begin position="50"/>
        <end position="52"/>
    </location>
    <ligand>
        <name>S-adenosyl-L-methionine</name>
        <dbReference type="ChEBI" id="CHEBI:59789"/>
    </ligand>
</feature>
<accession>A0ABT6F4R6</accession>
<dbReference type="SUPFAM" id="SSF81799">
    <property type="entry name" value="Putative methyltransferase TM0872, insert domain"/>
    <property type="match status" value="1"/>
</dbReference>
<comment type="caution">
    <text evidence="8">The sequence shown here is derived from an EMBL/GenBank/DDBJ whole genome shotgun (WGS) entry which is preliminary data.</text>
</comment>
<name>A0ABT6F4R6_9BACT</name>
<keyword evidence="2 6" id="KW-0698">rRNA processing</keyword>
<dbReference type="EC" id="2.1.1.199" evidence="6"/>
<comment type="function">
    <text evidence="6">Specifically methylates the N4 position of cytidine in position 1402 (C1402) of 16S rRNA.</text>
</comment>
<dbReference type="Gene3D" id="1.10.150.170">
    <property type="entry name" value="Putative methyltransferase TM0872, insert domain"/>
    <property type="match status" value="1"/>
</dbReference>
<dbReference type="SUPFAM" id="SSF53335">
    <property type="entry name" value="S-adenosyl-L-methionine-dependent methyltransferases"/>
    <property type="match status" value="1"/>
</dbReference>
<sequence length="325" mass="35197">MSPEETPDPGGLEPERAPRAVHRPVLIDEVVAWLAPREGSILVDGTAGAGGHAAALARRVGDSGRVVAFDRDPEMLELARKATAGLPVSLVHAPYSAMREKLAGRGIAAGEVDGVLLDLGLSSDQLAWRHRGFSFGSDGPLDMRFDPTSDGPTAADLLAESSAEDLATAFFEFGEERFSRRIARRIVETRDAEPLTTTGQLAELVRRCIPGKLRHGPIDPATRVFQALRILVNDELKHLDAILAELPDILAPGGRAAIISFHSLEDRPTKWAFRNDPRWTVLTKKPVIATAEETAVNPRARSAKLRVAERWSNQEPTPTPTSPST</sequence>
<feature type="binding site" evidence="6">
    <location>
        <position position="70"/>
    </location>
    <ligand>
        <name>S-adenosyl-L-methionine</name>
        <dbReference type="ChEBI" id="CHEBI:59789"/>
    </ligand>
</feature>
<dbReference type="PANTHER" id="PTHR11265:SF0">
    <property type="entry name" value="12S RRNA N4-METHYLCYTIDINE METHYLTRANSFERASE"/>
    <property type="match status" value="1"/>
</dbReference>
<comment type="similarity">
    <text evidence="1 6">Belongs to the methyltransferase superfamily. RsmH family.</text>
</comment>
<gene>
    <name evidence="6 8" type="primary">rsmH</name>
    <name evidence="8" type="ORF">PZE19_01795</name>
</gene>
<evidence type="ECO:0000256" key="5">
    <source>
        <dbReference type="ARBA" id="ARBA00022691"/>
    </source>
</evidence>
<feature type="binding site" evidence="6">
    <location>
        <position position="125"/>
    </location>
    <ligand>
        <name>S-adenosyl-L-methionine</name>
        <dbReference type="ChEBI" id="CHEBI:59789"/>
    </ligand>
</feature>
<comment type="subcellular location">
    <subcellularLocation>
        <location evidence="6">Cytoplasm</location>
    </subcellularLocation>
</comment>
<keyword evidence="9" id="KW-1185">Reference proteome</keyword>
<dbReference type="HAMAP" id="MF_01007">
    <property type="entry name" value="16SrRNA_methyltr_H"/>
    <property type="match status" value="1"/>
</dbReference>
<dbReference type="Gene3D" id="3.40.50.150">
    <property type="entry name" value="Vaccinia Virus protein VP39"/>
    <property type="match status" value="1"/>
</dbReference>
<dbReference type="NCBIfam" id="TIGR00006">
    <property type="entry name" value="16S rRNA (cytosine(1402)-N(4))-methyltransferase RsmH"/>
    <property type="match status" value="1"/>
</dbReference>
<evidence type="ECO:0000256" key="7">
    <source>
        <dbReference type="SAM" id="MobiDB-lite"/>
    </source>
</evidence>
<dbReference type="EMBL" id="JARRAG010000001">
    <property type="protein sequence ID" value="MDG3002507.1"/>
    <property type="molecule type" value="Genomic_DNA"/>
</dbReference>
<dbReference type="PIRSF" id="PIRSF004486">
    <property type="entry name" value="MraW"/>
    <property type="match status" value="1"/>
</dbReference>
<evidence type="ECO:0000256" key="4">
    <source>
        <dbReference type="ARBA" id="ARBA00022679"/>
    </source>
</evidence>
<comment type="catalytic activity">
    <reaction evidence="6">
        <text>cytidine(1402) in 16S rRNA + S-adenosyl-L-methionine = N(4)-methylcytidine(1402) in 16S rRNA + S-adenosyl-L-homocysteine + H(+)</text>
        <dbReference type="Rhea" id="RHEA:42928"/>
        <dbReference type="Rhea" id="RHEA-COMP:10286"/>
        <dbReference type="Rhea" id="RHEA-COMP:10287"/>
        <dbReference type="ChEBI" id="CHEBI:15378"/>
        <dbReference type="ChEBI" id="CHEBI:57856"/>
        <dbReference type="ChEBI" id="CHEBI:59789"/>
        <dbReference type="ChEBI" id="CHEBI:74506"/>
        <dbReference type="ChEBI" id="CHEBI:82748"/>
        <dbReference type="EC" id="2.1.1.199"/>
    </reaction>
</comment>
<feature type="region of interest" description="Disordered" evidence="7">
    <location>
        <begin position="299"/>
        <end position="325"/>
    </location>
</feature>
<dbReference type="PANTHER" id="PTHR11265">
    <property type="entry name" value="S-ADENOSYL-METHYLTRANSFERASE MRAW"/>
    <property type="match status" value="1"/>
</dbReference>
<evidence type="ECO:0000313" key="9">
    <source>
        <dbReference type="Proteomes" id="UP001216907"/>
    </source>
</evidence>
<keyword evidence="3 6" id="KW-0489">Methyltransferase</keyword>
<keyword evidence="4 6" id="KW-0808">Transferase</keyword>
<feature type="binding site" evidence="6">
    <location>
        <position position="118"/>
    </location>
    <ligand>
        <name>S-adenosyl-L-methionine</name>
        <dbReference type="ChEBI" id="CHEBI:59789"/>
    </ligand>
</feature>
<keyword evidence="5 6" id="KW-0949">S-adenosyl-L-methionine</keyword>
<organism evidence="8 9">
    <name type="scientific">Paludisphaera mucosa</name>
    <dbReference type="NCBI Taxonomy" id="3030827"/>
    <lineage>
        <taxon>Bacteria</taxon>
        <taxon>Pseudomonadati</taxon>
        <taxon>Planctomycetota</taxon>
        <taxon>Planctomycetia</taxon>
        <taxon>Isosphaerales</taxon>
        <taxon>Isosphaeraceae</taxon>
        <taxon>Paludisphaera</taxon>
    </lineage>
</organism>
<protein>
    <recommendedName>
        <fullName evidence="6">Ribosomal RNA small subunit methyltransferase H</fullName>
        <ecNumber evidence="6">2.1.1.199</ecNumber>
    </recommendedName>
    <alternativeName>
        <fullName evidence="6">16S rRNA m(4)C1402 methyltransferase</fullName>
    </alternativeName>
    <alternativeName>
        <fullName evidence="6">rRNA (cytosine-N(4)-)-methyltransferase RsmH</fullName>
    </alternativeName>
</protein>
<dbReference type="GO" id="GO:0032259">
    <property type="term" value="P:methylation"/>
    <property type="evidence" value="ECO:0007669"/>
    <property type="project" value="UniProtKB-KW"/>
</dbReference>
<keyword evidence="6" id="KW-0963">Cytoplasm</keyword>
<dbReference type="Pfam" id="PF01795">
    <property type="entry name" value="Methyltransf_5"/>
    <property type="match status" value="1"/>
</dbReference>
<evidence type="ECO:0000256" key="1">
    <source>
        <dbReference type="ARBA" id="ARBA00010396"/>
    </source>
</evidence>
<dbReference type="Proteomes" id="UP001216907">
    <property type="component" value="Unassembled WGS sequence"/>
</dbReference>
<dbReference type="RefSeq" id="WP_277858871.1">
    <property type="nucleotide sequence ID" value="NZ_JARRAG010000001.1"/>
</dbReference>
<dbReference type="InterPro" id="IPR002903">
    <property type="entry name" value="RsmH"/>
</dbReference>
<evidence type="ECO:0000256" key="6">
    <source>
        <dbReference type="HAMAP-Rule" id="MF_01007"/>
    </source>
</evidence>
<feature type="binding site" evidence="6">
    <location>
        <position position="95"/>
    </location>
    <ligand>
        <name>S-adenosyl-L-methionine</name>
        <dbReference type="ChEBI" id="CHEBI:59789"/>
    </ligand>
</feature>
<dbReference type="GO" id="GO:0008168">
    <property type="term" value="F:methyltransferase activity"/>
    <property type="evidence" value="ECO:0007669"/>
    <property type="project" value="UniProtKB-KW"/>
</dbReference>
<dbReference type="InterPro" id="IPR029063">
    <property type="entry name" value="SAM-dependent_MTases_sf"/>
</dbReference>
<evidence type="ECO:0000313" key="8">
    <source>
        <dbReference type="EMBL" id="MDG3002507.1"/>
    </source>
</evidence>
<dbReference type="InterPro" id="IPR023397">
    <property type="entry name" value="SAM-dep_MeTrfase_MraW_recog"/>
</dbReference>